<feature type="compositionally biased region" description="Polar residues" evidence="1">
    <location>
        <begin position="213"/>
        <end position="227"/>
    </location>
</feature>
<accession>A0A1I7NQI9</accession>
<reference evidence="5" key="1">
    <citation type="submission" date="2016-10" db="EMBL/GenBank/DDBJ databases">
        <authorList>
            <person name="Varghese N."/>
            <person name="Submissions S."/>
        </authorList>
    </citation>
    <scope>NUCLEOTIDE SEQUENCE [LARGE SCALE GENOMIC DNA]</scope>
    <source>
        <strain evidence="5">DSM 1565</strain>
    </source>
</reference>
<feature type="region of interest" description="Disordered" evidence="1">
    <location>
        <begin position="89"/>
        <end position="131"/>
    </location>
</feature>
<feature type="domain" description="GYF" evidence="3">
    <location>
        <begin position="33"/>
        <end position="78"/>
    </location>
</feature>
<feature type="compositionally biased region" description="Low complexity" evidence="1">
    <location>
        <begin position="95"/>
        <end position="111"/>
    </location>
</feature>
<evidence type="ECO:0000259" key="3">
    <source>
        <dbReference type="Pfam" id="PF14237"/>
    </source>
</evidence>
<evidence type="ECO:0000256" key="1">
    <source>
        <dbReference type="SAM" id="MobiDB-lite"/>
    </source>
</evidence>
<evidence type="ECO:0000313" key="4">
    <source>
        <dbReference type="EMBL" id="SFV36850.1"/>
    </source>
</evidence>
<sequence>MWAGAKRTVGRLGIDAYVCEEAMMTVQANEIQWYIARDGKQHGPLTDVEMRTFVAHNYLRLSDLIWRPGMPEWQSAPTVFPTAFEALGEEPKPAPARSQAPSPSALSQPARYSNNIAPPPQDAHGADYAQEAAARPERNIVKRLALASVAITLIGGGAFALATYRGPISEMVSGSSTGTSADDAPIVSAPPDAHATNTLADTQTTGTQPGDQASVTASAAPSANDVISSPPSPSPSETTTASVSTPSPQPDPPPAADTSNAQTQVAAIDTQPPVAAPSTGVDGSPLDQRLQKVAVWALIKKEYPSWYTSQIGDANKLVADNKSDNEVAALLAQGLVDLRRKNAEKALLASSDRLQAIAQAFLDHLKSLRQQSVSACFGFISKGETSPAVVQMMEHPETATALNAQAGAIFEAISEGTKAPVKHDSAVKSDYDLLIKELSKLGWKEEDLQVFSNPKLLAKREPEQVCKMVQDWFVAHLAVQDKAVRDRLLFETLKPVVSG</sequence>
<evidence type="ECO:0000313" key="5">
    <source>
        <dbReference type="Proteomes" id="UP000199423"/>
    </source>
</evidence>
<dbReference type="InterPro" id="IPR025640">
    <property type="entry name" value="GYF_2"/>
</dbReference>
<protein>
    <recommendedName>
        <fullName evidence="3">GYF domain-containing protein</fullName>
    </recommendedName>
</protein>
<dbReference type="STRING" id="51670.SAMN04488557_2835"/>
<name>A0A1I7NQI9_9HYPH</name>
<gene>
    <name evidence="4" type="ORF">SAMN04488557_2835</name>
</gene>
<dbReference type="Pfam" id="PF14237">
    <property type="entry name" value="GYF_2"/>
    <property type="match status" value="1"/>
</dbReference>
<feature type="transmembrane region" description="Helical" evidence="2">
    <location>
        <begin position="144"/>
        <end position="164"/>
    </location>
</feature>
<dbReference type="Proteomes" id="UP000199423">
    <property type="component" value="Unassembled WGS sequence"/>
</dbReference>
<evidence type="ECO:0000256" key="2">
    <source>
        <dbReference type="SAM" id="Phobius"/>
    </source>
</evidence>
<organism evidence="4 5">
    <name type="scientific">Hyphomicrobium facile</name>
    <dbReference type="NCBI Taxonomy" id="51670"/>
    <lineage>
        <taxon>Bacteria</taxon>
        <taxon>Pseudomonadati</taxon>
        <taxon>Pseudomonadota</taxon>
        <taxon>Alphaproteobacteria</taxon>
        <taxon>Hyphomicrobiales</taxon>
        <taxon>Hyphomicrobiaceae</taxon>
        <taxon>Hyphomicrobium</taxon>
    </lineage>
</organism>
<keyword evidence="2" id="KW-0812">Transmembrane</keyword>
<keyword evidence="2" id="KW-1133">Transmembrane helix</keyword>
<keyword evidence="2" id="KW-0472">Membrane</keyword>
<feature type="region of interest" description="Disordered" evidence="1">
    <location>
        <begin position="172"/>
        <end position="264"/>
    </location>
</feature>
<keyword evidence="5" id="KW-1185">Reference proteome</keyword>
<proteinExistence type="predicted"/>
<feature type="compositionally biased region" description="Low complexity" evidence="1">
    <location>
        <begin position="235"/>
        <end position="246"/>
    </location>
</feature>
<dbReference type="EMBL" id="FPCH01000003">
    <property type="protein sequence ID" value="SFV36850.1"/>
    <property type="molecule type" value="Genomic_DNA"/>
</dbReference>
<dbReference type="AlphaFoldDB" id="A0A1I7NQI9"/>
<feature type="compositionally biased region" description="Low complexity" evidence="1">
    <location>
        <begin position="201"/>
        <end position="212"/>
    </location>
</feature>